<dbReference type="GO" id="GO:0004497">
    <property type="term" value="F:monooxygenase activity"/>
    <property type="evidence" value="ECO:0007669"/>
    <property type="project" value="UniProtKB-KW"/>
</dbReference>
<name>A0A6A6QBX6_9PEZI</name>
<evidence type="ECO:0000256" key="2">
    <source>
        <dbReference type="ARBA" id="ARBA00022723"/>
    </source>
</evidence>
<evidence type="ECO:0000256" key="5">
    <source>
        <dbReference type="PIRSR" id="PIRSR602401-1"/>
    </source>
</evidence>
<dbReference type="Gene3D" id="1.10.630.10">
    <property type="entry name" value="Cytochrome P450"/>
    <property type="match status" value="1"/>
</dbReference>
<dbReference type="PRINTS" id="PR00463">
    <property type="entry name" value="EP450I"/>
</dbReference>
<dbReference type="PANTHER" id="PTHR46300:SF6">
    <property type="entry name" value="CYTOCHROME P450 2C30"/>
    <property type="match status" value="1"/>
</dbReference>
<dbReference type="GO" id="GO:0016705">
    <property type="term" value="F:oxidoreductase activity, acting on paired donors, with incorporation or reduction of molecular oxygen"/>
    <property type="evidence" value="ECO:0007669"/>
    <property type="project" value="InterPro"/>
</dbReference>
<keyword evidence="5 6" id="KW-0349">Heme</keyword>
<keyword evidence="6" id="KW-0503">Monooxygenase</keyword>
<feature type="binding site" description="axial binding residue" evidence="5">
    <location>
        <position position="442"/>
    </location>
    <ligand>
        <name>heme</name>
        <dbReference type="ChEBI" id="CHEBI:30413"/>
    </ligand>
    <ligandPart>
        <name>Fe</name>
        <dbReference type="ChEBI" id="CHEBI:18248"/>
    </ligandPart>
</feature>
<dbReference type="Proteomes" id="UP000799750">
    <property type="component" value="Unassembled WGS sequence"/>
</dbReference>
<proteinExistence type="inferred from homology"/>
<dbReference type="SUPFAM" id="SSF48264">
    <property type="entry name" value="Cytochrome P450"/>
    <property type="match status" value="1"/>
</dbReference>
<evidence type="ECO:0000256" key="7">
    <source>
        <dbReference type="SAM" id="SignalP"/>
    </source>
</evidence>
<evidence type="ECO:0000256" key="6">
    <source>
        <dbReference type="RuleBase" id="RU000461"/>
    </source>
</evidence>
<comment type="cofactor">
    <cofactor evidence="5">
        <name>heme</name>
        <dbReference type="ChEBI" id="CHEBI:30413"/>
    </cofactor>
</comment>
<dbReference type="AlphaFoldDB" id="A0A6A6QBX6"/>
<sequence>MMSLSIVVVALALCAFALVTTVEAYRRWNKTSNPWGFPGPGLVPYIGRIHDLPPECFWLKLKEWADKYGGIYKTQMIGWNFVVISDESIAEELFVKRSKKYSDRPIVPSLIDSKSNHGMLSYLPLMGRNEAWARQRKWAHSFLMQAAATQYKGIMDFEYKHLLFILLGDPDNFSFHIENANSKIMCTLAYDDPSPSPEMRLSAWNLLRQMSPNGPLTNLVTPLWRLPLLLNPWKRSEYVRRGIQQTFWMDLLNGAREKWQAGQLRPCWARQYLDLGEKSPLQGDFEAHSAIGMLALVGVYTVGGPAQYFLTAMITHPEWMAKCQEEIDRECEGRPPTLSDYRNLPVLRACIKETMRWRSPVPAGVAHELEADDYYRGGFISKGTRVLPLDWAMMRNETKYPDAENYHPERFLEPEWPTYKEPLTEFPTIKGMSSFGWGIRTCLGQTLTQDALIVLCGGLLWAFNAKHKTHPVTGANIPISLKTSSEVITKPLPFEMVFEPRSEERKAAIISNWLEAEAKDTKERQDFLSAAASH</sequence>
<reference evidence="8" key="1">
    <citation type="journal article" date="2020" name="Stud. Mycol.">
        <title>101 Dothideomycetes genomes: a test case for predicting lifestyles and emergence of pathogens.</title>
        <authorList>
            <person name="Haridas S."/>
            <person name="Albert R."/>
            <person name="Binder M."/>
            <person name="Bloem J."/>
            <person name="Labutti K."/>
            <person name="Salamov A."/>
            <person name="Andreopoulos B."/>
            <person name="Baker S."/>
            <person name="Barry K."/>
            <person name="Bills G."/>
            <person name="Bluhm B."/>
            <person name="Cannon C."/>
            <person name="Castanera R."/>
            <person name="Culley D."/>
            <person name="Daum C."/>
            <person name="Ezra D."/>
            <person name="Gonzalez J."/>
            <person name="Henrissat B."/>
            <person name="Kuo A."/>
            <person name="Liang C."/>
            <person name="Lipzen A."/>
            <person name="Lutzoni F."/>
            <person name="Magnuson J."/>
            <person name="Mondo S."/>
            <person name="Nolan M."/>
            <person name="Ohm R."/>
            <person name="Pangilinan J."/>
            <person name="Park H.-J."/>
            <person name="Ramirez L."/>
            <person name="Alfaro M."/>
            <person name="Sun H."/>
            <person name="Tritt A."/>
            <person name="Yoshinaga Y."/>
            <person name="Zwiers L.-H."/>
            <person name="Turgeon B."/>
            <person name="Goodwin S."/>
            <person name="Spatafora J."/>
            <person name="Crous P."/>
            <person name="Grigoriev I."/>
        </authorList>
    </citation>
    <scope>NUCLEOTIDE SEQUENCE</scope>
    <source>
        <strain evidence="8">CBS 269.34</strain>
    </source>
</reference>
<keyword evidence="7" id="KW-0732">Signal</keyword>
<keyword evidence="3 6" id="KW-0560">Oxidoreductase</keyword>
<gene>
    <name evidence="8" type="ORF">BU16DRAFT_553540</name>
</gene>
<dbReference type="GO" id="GO:0005506">
    <property type="term" value="F:iron ion binding"/>
    <property type="evidence" value="ECO:0007669"/>
    <property type="project" value="InterPro"/>
</dbReference>
<feature type="signal peptide" evidence="7">
    <location>
        <begin position="1"/>
        <end position="24"/>
    </location>
</feature>
<dbReference type="GO" id="GO:0020037">
    <property type="term" value="F:heme binding"/>
    <property type="evidence" value="ECO:0007669"/>
    <property type="project" value="InterPro"/>
</dbReference>
<dbReference type="OrthoDB" id="1470350at2759"/>
<accession>A0A6A6QBX6</accession>
<dbReference type="InterPro" id="IPR002401">
    <property type="entry name" value="Cyt_P450_E_grp-I"/>
</dbReference>
<dbReference type="Pfam" id="PF00067">
    <property type="entry name" value="p450"/>
    <property type="match status" value="1"/>
</dbReference>
<dbReference type="InterPro" id="IPR050364">
    <property type="entry name" value="Cytochrome_P450_fung"/>
</dbReference>
<evidence type="ECO:0000313" key="8">
    <source>
        <dbReference type="EMBL" id="KAF2489510.1"/>
    </source>
</evidence>
<protein>
    <submittedName>
        <fullName evidence="8">Cytochrome P450</fullName>
    </submittedName>
</protein>
<dbReference type="InterPro" id="IPR017972">
    <property type="entry name" value="Cyt_P450_CS"/>
</dbReference>
<evidence type="ECO:0000256" key="3">
    <source>
        <dbReference type="ARBA" id="ARBA00023002"/>
    </source>
</evidence>
<dbReference type="PRINTS" id="PR00385">
    <property type="entry name" value="P450"/>
</dbReference>
<dbReference type="EMBL" id="MU004199">
    <property type="protein sequence ID" value="KAF2489510.1"/>
    <property type="molecule type" value="Genomic_DNA"/>
</dbReference>
<evidence type="ECO:0000256" key="4">
    <source>
        <dbReference type="ARBA" id="ARBA00023004"/>
    </source>
</evidence>
<keyword evidence="9" id="KW-1185">Reference proteome</keyword>
<organism evidence="8 9">
    <name type="scientific">Lophium mytilinum</name>
    <dbReference type="NCBI Taxonomy" id="390894"/>
    <lineage>
        <taxon>Eukaryota</taxon>
        <taxon>Fungi</taxon>
        <taxon>Dikarya</taxon>
        <taxon>Ascomycota</taxon>
        <taxon>Pezizomycotina</taxon>
        <taxon>Dothideomycetes</taxon>
        <taxon>Pleosporomycetidae</taxon>
        <taxon>Mytilinidiales</taxon>
        <taxon>Mytilinidiaceae</taxon>
        <taxon>Lophium</taxon>
    </lineage>
</organism>
<dbReference type="InterPro" id="IPR001128">
    <property type="entry name" value="Cyt_P450"/>
</dbReference>
<dbReference type="PROSITE" id="PS00086">
    <property type="entry name" value="CYTOCHROME_P450"/>
    <property type="match status" value="1"/>
</dbReference>
<comment type="similarity">
    <text evidence="1 6">Belongs to the cytochrome P450 family.</text>
</comment>
<dbReference type="InterPro" id="IPR036396">
    <property type="entry name" value="Cyt_P450_sf"/>
</dbReference>
<keyword evidence="2 5" id="KW-0479">Metal-binding</keyword>
<evidence type="ECO:0000313" key="9">
    <source>
        <dbReference type="Proteomes" id="UP000799750"/>
    </source>
</evidence>
<dbReference type="PANTHER" id="PTHR46300">
    <property type="entry name" value="P450, PUTATIVE (EUROFUNG)-RELATED-RELATED"/>
    <property type="match status" value="1"/>
</dbReference>
<keyword evidence="4 5" id="KW-0408">Iron</keyword>
<evidence type="ECO:0000256" key="1">
    <source>
        <dbReference type="ARBA" id="ARBA00010617"/>
    </source>
</evidence>
<feature type="chain" id="PRO_5025346189" evidence="7">
    <location>
        <begin position="25"/>
        <end position="534"/>
    </location>
</feature>